<keyword evidence="2" id="KW-1185">Reference proteome</keyword>
<organism evidence="1 2">
    <name type="scientific">Schizothecium vesticola</name>
    <dbReference type="NCBI Taxonomy" id="314040"/>
    <lineage>
        <taxon>Eukaryota</taxon>
        <taxon>Fungi</taxon>
        <taxon>Dikarya</taxon>
        <taxon>Ascomycota</taxon>
        <taxon>Pezizomycotina</taxon>
        <taxon>Sordariomycetes</taxon>
        <taxon>Sordariomycetidae</taxon>
        <taxon>Sordariales</taxon>
        <taxon>Schizotheciaceae</taxon>
        <taxon>Schizothecium</taxon>
    </lineage>
</organism>
<dbReference type="Proteomes" id="UP001172155">
    <property type="component" value="Unassembled WGS sequence"/>
</dbReference>
<protein>
    <submittedName>
        <fullName evidence="1">Uncharacterized protein</fullName>
    </submittedName>
</protein>
<gene>
    <name evidence="1" type="ORF">B0T18DRAFT_314162</name>
</gene>
<name>A0AA40F7P6_9PEZI</name>
<proteinExistence type="predicted"/>
<evidence type="ECO:0000313" key="1">
    <source>
        <dbReference type="EMBL" id="KAK0752757.1"/>
    </source>
</evidence>
<dbReference type="AlphaFoldDB" id="A0AA40F7P6"/>
<evidence type="ECO:0000313" key="2">
    <source>
        <dbReference type="Proteomes" id="UP001172155"/>
    </source>
</evidence>
<dbReference type="EMBL" id="JAUKUD010000001">
    <property type="protein sequence ID" value="KAK0752757.1"/>
    <property type="molecule type" value="Genomic_DNA"/>
</dbReference>
<comment type="caution">
    <text evidence="1">The sequence shown here is derived from an EMBL/GenBank/DDBJ whole genome shotgun (WGS) entry which is preliminary data.</text>
</comment>
<accession>A0AA40F7P6</accession>
<sequence>MTTAAKIDPIEPKFFKDLGAKGVKITYGPFAIPGSHDPETMGMVTNHMFNITMPCHDCLITGWSSDLQFVNGTSANANNNMWMHHTGLMNLNRTDLACEHWPERISVNGNERSPFDFTLKGTRKAGYFLRAGDEIHQTLDVMNSATTPQSVHLVVEWEFLPAVHPAFDIVVPVWLDVKGNCLNQSTGILPTDKVFTAKGPAAGWTSKVAGDLVLMVPHIHDGSTKQDVFLDGRLVCTNVPAYGETAEFVTHRAAGGGGHDHGGAEGGHVYHVSSVSQCEAVGKVVPGSRFTIQSAYDMVLHEGSLDHHGEPEPIMAIEFLYIARPQAEAMKDILAMGPGDLKDFTDQVRGLKTPKEP</sequence>
<reference evidence="1" key="1">
    <citation type="submission" date="2023-06" db="EMBL/GenBank/DDBJ databases">
        <title>Genome-scale phylogeny and comparative genomics of the fungal order Sordariales.</title>
        <authorList>
            <consortium name="Lawrence Berkeley National Laboratory"/>
            <person name="Hensen N."/>
            <person name="Bonometti L."/>
            <person name="Westerberg I."/>
            <person name="Brannstrom I.O."/>
            <person name="Guillou S."/>
            <person name="Cros-Aarteil S."/>
            <person name="Calhoun S."/>
            <person name="Haridas S."/>
            <person name="Kuo A."/>
            <person name="Mondo S."/>
            <person name="Pangilinan J."/>
            <person name="Riley R."/>
            <person name="LaButti K."/>
            <person name="Andreopoulos B."/>
            <person name="Lipzen A."/>
            <person name="Chen C."/>
            <person name="Yanf M."/>
            <person name="Daum C."/>
            <person name="Ng V."/>
            <person name="Clum A."/>
            <person name="Steindorff A."/>
            <person name="Ohm R."/>
            <person name="Martin F."/>
            <person name="Silar P."/>
            <person name="Natvig D."/>
            <person name="Lalanne C."/>
            <person name="Gautier V."/>
            <person name="Ament-velasquez S.L."/>
            <person name="Kruys A."/>
            <person name="Hutchinson M.I."/>
            <person name="Powell A.J."/>
            <person name="Barry K."/>
            <person name="Miller A.N."/>
            <person name="Grigoriev I.V."/>
            <person name="Debuchy R."/>
            <person name="Gladieux P."/>
            <person name="Thoren M.H."/>
            <person name="Johannesson H."/>
        </authorList>
    </citation>
    <scope>NUCLEOTIDE SEQUENCE</scope>
    <source>
        <strain evidence="1">SMH3187-1</strain>
    </source>
</reference>